<dbReference type="EMBL" id="FBWG01000028">
    <property type="protein sequence ID" value="CUX43385.1"/>
    <property type="molecule type" value="Genomic_DNA"/>
</dbReference>
<organism evidence="1 2">
    <name type="scientific">Agrobacterium deltaense Zutra 3/1</name>
    <dbReference type="NCBI Taxonomy" id="1183427"/>
    <lineage>
        <taxon>Bacteria</taxon>
        <taxon>Pseudomonadati</taxon>
        <taxon>Pseudomonadota</taxon>
        <taxon>Alphaproteobacteria</taxon>
        <taxon>Hyphomicrobiales</taxon>
        <taxon>Rhizobiaceae</taxon>
        <taxon>Rhizobium/Agrobacterium group</taxon>
        <taxon>Agrobacterium</taxon>
    </lineage>
</organism>
<dbReference type="AlphaFoldDB" id="A0A1S7QX29"/>
<protein>
    <submittedName>
        <fullName evidence="1">Uncharacterized protein</fullName>
    </submittedName>
</protein>
<reference evidence="1 2" key="1">
    <citation type="submission" date="2016-01" db="EMBL/GenBank/DDBJ databases">
        <authorList>
            <person name="Oliw E.H."/>
        </authorList>
    </citation>
    <scope>NUCLEOTIDE SEQUENCE [LARGE SCALE GENOMIC DNA]</scope>
    <source>
        <strain evidence="1 2">Zutra 3-1</strain>
    </source>
</reference>
<sequence>MVECTALEMRHTCKGIVGSNPTLSAIRPFVPKIFC</sequence>
<dbReference type="Proteomes" id="UP000191987">
    <property type="component" value="Unassembled WGS sequence"/>
</dbReference>
<name>A0A1S7QX29_9HYPH</name>
<evidence type="ECO:0000313" key="2">
    <source>
        <dbReference type="Proteomes" id="UP000191987"/>
    </source>
</evidence>
<evidence type="ECO:0000313" key="1">
    <source>
        <dbReference type="EMBL" id="CUX43385.1"/>
    </source>
</evidence>
<proteinExistence type="predicted"/>
<accession>A0A1S7QX29</accession>
<gene>
    <name evidence="1" type="ORF">AGR7C_Lc100332</name>
</gene>